<evidence type="ECO:0000313" key="2">
    <source>
        <dbReference type="Proteomes" id="UP000000331"/>
    </source>
</evidence>
<sequence>MIIINLDEAYEKAVEGASASQIEGIDFLYEKAMPKLATSKQQDYITTLLTKNSTDLETELVGLDPALSGTVLTSITTTTASKLIRRLRAK</sequence>
<name>D9J0J5_9CAUD</name>
<dbReference type="Proteomes" id="UP000000331">
    <property type="component" value="Segment"/>
</dbReference>
<dbReference type="KEGG" id="vg:10359086"/>
<proteinExistence type="predicted"/>
<evidence type="ECO:0000313" key="1">
    <source>
        <dbReference type="EMBL" id="ADJ53090.1"/>
    </source>
</evidence>
<protein>
    <submittedName>
        <fullName evidence="1">Gp48</fullName>
    </submittedName>
</protein>
<dbReference type="RefSeq" id="YP_004301381.1">
    <property type="nucleotide sequence ID" value="NC_015253.1"/>
</dbReference>
<accession>D9J0J5</accession>
<organism evidence="1 2">
    <name type="scientific">Brochothrix phage A9</name>
    <dbReference type="NCBI Taxonomy" id="857312"/>
    <lineage>
        <taxon>Viruses</taxon>
        <taxon>Duplodnaviria</taxon>
        <taxon>Heunggongvirae</taxon>
        <taxon>Uroviricota</taxon>
        <taxon>Caudoviricetes</taxon>
        <taxon>Herelleviridae</taxon>
        <taxon>Klumppvirus</taxon>
        <taxon>Klumppvirus A9</taxon>
    </lineage>
</organism>
<reference evidence="1 2" key="1">
    <citation type="journal article" date="2010" name="J. Bacteriol.">
        <title>Brochothrix thermosphacta bacteriophages feature heterogeneous and highly mosaic genomes and utilize unique prophage insertion sites.</title>
        <authorList>
            <person name="Kilcher S."/>
            <person name="Loessner M.J."/>
            <person name="Klumpp J."/>
        </authorList>
    </citation>
    <scope>NUCLEOTIDE SEQUENCE [LARGE SCALE GENOMIC DNA]</scope>
</reference>
<dbReference type="EMBL" id="HM242243">
    <property type="protein sequence ID" value="ADJ53090.1"/>
    <property type="molecule type" value="Genomic_DNA"/>
</dbReference>
<keyword evidence="2" id="KW-1185">Reference proteome</keyword>
<dbReference type="GeneID" id="10359086"/>